<dbReference type="Proteomes" id="UP000464186">
    <property type="component" value="Chromosome"/>
</dbReference>
<feature type="transmembrane region" description="Helical" evidence="2">
    <location>
        <begin position="30"/>
        <end position="54"/>
    </location>
</feature>
<keyword evidence="2" id="KW-0472">Membrane</keyword>
<dbReference type="InterPro" id="IPR019277">
    <property type="entry name" value="DUF2304"/>
</dbReference>
<dbReference type="EMBL" id="CP047898">
    <property type="protein sequence ID" value="QHK19607.1"/>
    <property type="molecule type" value="Genomic_DNA"/>
</dbReference>
<keyword evidence="2" id="KW-0812">Transmembrane</keyword>
<keyword evidence="2" id="KW-1133">Transmembrane helix</keyword>
<feature type="compositionally biased region" description="Polar residues" evidence="1">
    <location>
        <begin position="127"/>
        <end position="145"/>
    </location>
</feature>
<feature type="region of interest" description="Disordered" evidence="1">
    <location>
        <begin position="121"/>
        <end position="145"/>
    </location>
</feature>
<accession>A0A6P1NLC3</accession>
<feature type="transmembrane region" description="Helical" evidence="2">
    <location>
        <begin position="66"/>
        <end position="84"/>
    </location>
</feature>
<proteinExistence type="predicted"/>
<sequence>MESIAALVFSLLVLGSVVFLLRGKGLREKYAFLWLLVAIGCLVLTAIPGMLRGVTALIGVQVPSNLLFAVGIVFLTGVALHLSWEVSVLEEEARTLSEEAAIGRVRLEELERKVEILSATVGDSGPAASTATSVTPRRQSQRPTD</sequence>
<evidence type="ECO:0000313" key="3">
    <source>
        <dbReference type="EMBL" id="QHK19607.1"/>
    </source>
</evidence>
<evidence type="ECO:0000256" key="1">
    <source>
        <dbReference type="SAM" id="MobiDB-lite"/>
    </source>
</evidence>
<protein>
    <submittedName>
        <fullName evidence="3">DUF2304 family protein</fullName>
    </submittedName>
</protein>
<organism evidence="3 4">
    <name type="scientific">Pseudarthrobacter psychrotolerans</name>
    <dbReference type="NCBI Taxonomy" id="2697569"/>
    <lineage>
        <taxon>Bacteria</taxon>
        <taxon>Bacillati</taxon>
        <taxon>Actinomycetota</taxon>
        <taxon>Actinomycetes</taxon>
        <taxon>Micrococcales</taxon>
        <taxon>Micrococcaceae</taxon>
        <taxon>Pseudarthrobacter</taxon>
    </lineage>
</organism>
<keyword evidence="4" id="KW-1185">Reference proteome</keyword>
<gene>
    <name evidence="3" type="ORF">GU243_07490</name>
</gene>
<name>A0A6P1NLC3_9MICC</name>
<dbReference type="Pfam" id="PF10066">
    <property type="entry name" value="DUF2304"/>
    <property type="match status" value="1"/>
</dbReference>
<reference evidence="3 4" key="1">
    <citation type="submission" date="2020-01" db="EMBL/GenBank/DDBJ databases">
        <title>Pseudarthrobacter psychrotolerans sp. nov., isolated from antarctic soil.</title>
        <authorList>
            <person name="Shin Y."/>
            <person name="Park W."/>
        </authorList>
    </citation>
    <scope>NUCLEOTIDE SEQUENCE [LARGE SCALE GENOMIC DNA]</scope>
    <source>
        <strain evidence="3 4">YJ56</strain>
    </source>
</reference>
<dbReference type="AlphaFoldDB" id="A0A6P1NLC3"/>
<evidence type="ECO:0000313" key="4">
    <source>
        <dbReference type="Proteomes" id="UP000464186"/>
    </source>
</evidence>
<dbReference type="KEGG" id="psey:GU243_07490"/>
<evidence type="ECO:0000256" key="2">
    <source>
        <dbReference type="SAM" id="Phobius"/>
    </source>
</evidence>